<reference evidence="1 2" key="1">
    <citation type="journal article" date="2020" name="Cell">
        <title>Large-Scale Comparative Analyses of Tick Genomes Elucidate Their Genetic Diversity and Vector Capacities.</title>
        <authorList>
            <consortium name="Tick Genome and Microbiome Consortium (TIGMIC)"/>
            <person name="Jia N."/>
            <person name="Wang J."/>
            <person name="Shi W."/>
            <person name="Du L."/>
            <person name="Sun Y."/>
            <person name="Zhan W."/>
            <person name="Jiang J.F."/>
            <person name="Wang Q."/>
            <person name="Zhang B."/>
            <person name="Ji P."/>
            <person name="Bell-Sakyi L."/>
            <person name="Cui X.M."/>
            <person name="Yuan T.T."/>
            <person name="Jiang B.G."/>
            <person name="Yang W.F."/>
            <person name="Lam T.T."/>
            <person name="Chang Q.C."/>
            <person name="Ding S.J."/>
            <person name="Wang X.J."/>
            <person name="Zhu J.G."/>
            <person name="Ruan X.D."/>
            <person name="Zhao L."/>
            <person name="Wei J.T."/>
            <person name="Ye R.Z."/>
            <person name="Que T.C."/>
            <person name="Du C.H."/>
            <person name="Zhou Y.H."/>
            <person name="Cheng J.X."/>
            <person name="Dai P.F."/>
            <person name="Guo W.B."/>
            <person name="Han X.H."/>
            <person name="Huang E.J."/>
            <person name="Li L.F."/>
            <person name="Wei W."/>
            <person name="Gao Y.C."/>
            <person name="Liu J.Z."/>
            <person name="Shao H.Z."/>
            <person name="Wang X."/>
            <person name="Wang C.C."/>
            <person name="Yang T.C."/>
            <person name="Huo Q.B."/>
            <person name="Li W."/>
            <person name="Chen H.Y."/>
            <person name="Chen S.E."/>
            <person name="Zhou L.G."/>
            <person name="Ni X.B."/>
            <person name="Tian J.H."/>
            <person name="Sheng Y."/>
            <person name="Liu T."/>
            <person name="Pan Y.S."/>
            <person name="Xia L.Y."/>
            <person name="Li J."/>
            <person name="Zhao F."/>
            <person name="Cao W.C."/>
        </authorList>
    </citation>
    <scope>NUCLEOTIDE SEQUENCE [LARGE SCALE GENOMIC DNA]</scope>
    <source>
        <strain evidence="1">HaeL-2018</strain>
    </source>
</reference>
<name>A0A9J6FQT6_HAELO</name>
<dbReference type="AlphaFoldDB" id="A0A9J6FQT6"/>
<organism evidence="1 2">
    <name type="scientific">Haemaphysalis longicornis</name>
    <name type="common">Bush tick</name>
    <dbReference type="NCBI Taxonomy" id="44386"/>
    <lineage>
        <taxon>Eukaryota</taxon>
        <taxon>Metazoa</taxon>
        <taxon>Ecdysozoa</taxon>
        <taxon>Arthropoda</taxon>
        <taxon>Chelicerata</taxon>
        <taxon>Arachnida</taxon>
        <taxon>Acari</taxon>
        <taxon>Parasitiformes</taxon>
        <taxon>Ixodida</taxon>
        <taxon>Ixodoidea</taxon>
        <taxon>Ixodidae</taxon>
        <taxon>Haemaphysalinae</taxon>
        <taxon>Haemaphysalis</taxon>
    </lineage>
</organism>
<dbReference type="EMBL" id="JABSTR010000002">
    <property type="protein sequence ID" value="KAH9364444.1"/>
    <property type="molecule type" value="Genomic_DNA"/>
</dbReference>
<evidence type="ECO:0000313" key="2">
    <source>
        <dbReference type="Proteomes" id="UP000821853"/>
    </source>
</evidence>
<keyword evidence="2" id="KW-1185">Reference proteome</keyword>
<proteinExistence type="predicted"/>
<comment type="caution">
    <text evidence="1">The sequence shown here is derived from an EMBL/GenBank/DDBJ whole genome shotgun (WGS) entry which is preliminary data.</text>
</comment>
<sequence>MEKLLKTGIAAASEGSNVLHNEQPEPSKGLLLNAIEACYGSRELPLEAAHVGCQGYKFANAAAFSNSVRGWLCCPCHQGTCDVRQLLFADYGATV</sequence>
<gene>
    <name evidence="1" type="ORF">HPB48_022358</name>
</gene>
<dbReference type="Proteomes" id="UP000821853">
    <property type="component" value="Chromosome 10"/>
</dbReference>
<accession>A0A9J6FQT6</accession>
<dbReference type="VEuPathDB" id="VectorBase:HLOH_053448"/>
<evidence type="ECO:0000313" key="1">
    <source>
        <dbReference type="EMBL" id="KAH9364444.1"/>
    </source>
</evidence>
<protein>
    <submittedName>
        <fullName evidence="1">Uncharacterized protein</fullName>
    </submittedName>
</protein>